<dbReference type="InterPro" id="IPR007655">
    <property type="entry name" value="Slam_C"/>
</dbReference>
<dbReference type="Pfam" id="PF04575">
    <property type="entry name" value="SlipAM"/>
    <property type="match status" value="1"/>
</dbReference>
<dbReference type="Proteomes" id="UP000005336">
    <property type="component" value="Unassembled WGS sequence"/>
</dbReference>
<evidence type="ECO:0000313" key="2">
    <source>
        <dbReference type="EMBL" id="EGZ51337.1"/>
    </source>
</evidence>
<dbReference type="AlphaFoldDB" id="G4CLX9"/>
<evidence type="ECO:0000259" key="1">
    <source>
        <dbReference type="Pfam" id="PF04575"/>
    </source>
</evidence>
<gene>
    <name evidence="2" type="ORF">HMPREF9370_0088</name>
</gene>
<proteinExistence type="predicted"/>
<dbReference type="HOGENOM" id="CLU_2667336_0_0_4"/>
<comment type="caution">
    <text evidence="2">The sequence shown here is derived from an EMBL/GenBank/DDBJ whole genome shotgun (WGS) entry which is preliminary data.</text>
</comment>
<dbReference type="OrthoDB" id="7525402at2"/>
<dbReference type="RefSeq" id="WP_009115235.1">
    <property type="nucleotide sequence ID" value="NZ_JH165159.1"/>
</dbReference>
<keyword evidence="3" id="KW-1185">Reference proteome</keyword>
<organism evidence="2 3">
    <name type="scientific">Neisseria wadsworthii 9715</name>
    <dbReference type="NCBI Taxonomy" id="1030841"/>
    <lineage>
        <taxon>Bacteria</taxon>
        <taxon>Pseudomonadati</taxon>
        <taxon>Pseudomonadota</taxon>
        <taxon>Betaproteobacteria</taxon>
        <taxon>Neisseriales</taxon>
        <taxon>Neisseriaceae</taxon>
        <taxon>Neisseria</taxon>
    </lineage>
</organism>
<sequence length="75" mass="8802">MKIIGLNKLVTFYQNYTYFQGKAFIYAYLSQSNGALPIAGMKPTFTFKHCRVNSNVKWMYQYRQNEVGLSLVKMF</sequence>
<accession>G4CLX9</accession>
<name>G4CLX9_9NEIS</name>
<reference evidence="2 3" key="1">
    <citation type="submission" date="2011-06" db="EMBL/GenBank/DDBJ databases">
        <authorList>
            <person name="Muzny D."/>
            <person name="Qin X."/>
            <person name="Deng J."/>
            <person name="Jiang H."/>
            <person name="Liu Y."/>
            <person name="Qu J."/>
            <person name="Song X.-Z."/>
            <person name="Zhang L."/>
            <person name="Thornton R."/>
            <person name="Coyle M."/>
            <person name="Francisco L."/>
            <person name="Jackson L."/>
            <person name="Javaid M."/>
            <person name="Korchina V."/>
            <person name="Kovar C."/>
            <person name="Mata R."/>
            <person name="Mathew T."/>
            <person name="Ngo R."/>
            <person name="Nguyen L."/>
            <person name="Nguyen N."/>
            <person name="Okwuonu G."/>
            <person name="Ongeri F."/>
            <person name="Pham C."/>
            <person name="Simmons D."/>
            <person name="Wilczek-Boney K."/>
            <person name="Hale W."/>
            <person name="Jakkamsetti A."/>
            <person name="Pham P."/>
            <person name="Ruth R."/>
            <person name="San Lucas F."/>
            <person name="Warren J."/>
            <person name="Zhang J."/>
            <person name="Zhao Z."/>
            <person name="Zhou C."/>
            <person name="Zhu D."/>
            <person name="Lee S."/>
            <person name="Bess C."/>
            <person name="Blankenburg K."/>
            <person name="Forbes L."/>
            <person name="Fu Q."/>
            <person name="Gubbala S."/>
            <person name="Hirani K."/>
            <person name="Jayaseelan J.C."/>
            <person name="Lara F."/>
            <person name="Munidasa M."/>
            <person name="Palculict T."/>
            <person name="Patil S."/>
            <person name="Pu L.-L."/>
            <person name="Saada N."/>
            <person name="Tang L."/>
            <person name="Weissenberger G."/>
            <person name="Zhu Y."/>
            <person name="Hemphill L."/>
            <person name="Shang Y."/>
            <person name="Youmans B."/>
            <person name="Ayvaz T."/>
            <person name="Ross M."/>
            <person name="Santibanez J."/>
            <person name="Aqrawi P."/>
            <person name="Gross S."/>
            <person name="Joshi V."/>
            <person name="Fowler G."/>
            <person name="Nazareth L."/>
            <person name="Reid J."/>
            <person name="Worley K."/>
            <person name="Petrosino J."/>
            <person name="Highlander S."/>
            <person name="Gibbs R."/>
        </authorList>
    </citation>
    <scope>NUCLEOTIDE SEQUENCE [LARGE SCALE GENOMIC DNA]</scope>
    <source>
        <strain evidence="2 3">9715</strain>
    </source>
</reference>
<protein>
    <recommendedName>
        <fullName evidence="1">Surface lipoprotein assembly modifier C-terminal domain-containing protein</fullName>
    </recommendedName>
</protein>
<dbReference type="STRING" id="1030841.HMPREF9370_0088"/>
<dbReference type="EMBL" id="AGAZ01000002">
    <property type="protein sequence ID" value="EGZ51337.1"/>
    <property type="molecule type" value="Genomic_DNA"/>
</dbReference>
<evidence type="ECO:0000313" key="3">
    <source>
        <dbReference type="Proteomes" id="UP000005336"/>
    </source>
</evidence>
<feature type="domain" description="Surface lipoprotein assembly modifier C-terminal" evidence="1">
    <location>
        <begin position="29"/>
        <end position="75"/>
    </location>
</feature>
<dbReference type="PATRIC" id="fig|1030841.3.peg.93"/>